<proteinExistence type="predicted"/>
<organism evidence="1">
    <name type="scientific">Arundo donax</name>
    <name type="common">Giant reed</name>
    <name type="synonym">Donax arundinaceus</name>
    <dbReference type="NCBI Taxonomy" id="35708"/>
    <lineage>
        <taxon>Eukaryota</taxon>
        <taxon>Viridiplantae</taxon>
        <taxon>Streptophyta</taxon>
        <taxon>Embryophyta</taxon>
        <taxon>Tracheophyta</taxon>
        <taxon>Spermatophyta</taxon>
        <taxon>Magnoliopsida</taxon>
        <taxon>Liliopsida</taxon>
        <taxon>Poales</taxon>
        <taxon>Poaceae</taxon>
        <taxon>PACMAD clade</taxon>
        <taxon>Arundinoideae</taxon>
        <taxon>Arundineae</taxon>
        <taxon>Arundo</taxon>
    </lineage>
</organism>
<evidence type="ECO:0000313" key="1">
    <source>
        <dbReference type="EMBL" id="JAD94120.1"/>
    </source>
</evidence>
<dbReference type="EMBL" id="GBRH01203775">
    <property type="protein sequence ID" value="JAD94120.1"/>
    <property type="molecule type" value="Transcribed_RNA"/>
</dbReference>
<reference evidence="1" key="1">
    <citation type="submission" date="2014-09" db="EMBL/GenBank/DDBJ databases">
        <authorList>
            <person name="Magalhaes I.L.F."/>
            <person name="Oliveira U."/>
            <person name="Santos F.R."/>
            <person name="Vidigal T.H.D.A."/>
            <person name="Brescovit A.D."/>
            <person name="Santos A.J."/>
        </authorList>
    </citation>
    <scope>NUCLEOTIDE SEQUENCE</scope>
    <source>
        <tissue evidence="1">Shoot tissue taken approximately 20 cm above the soil surface</tissue>
    </source>
</reference>
<sequence>MGHHINLPHKVITASDKMLHNRGDAGAVWQAGPGDTEHETHERRLLLGQPTGLREEAHVYGPALLHRQVPIECAPKSFEESHGFVPNRRGFGGIS</sequence>
<name>A0A0A9E8D4_ARUDO</name>
<reference evidence="1" key="2">
    <citation type="journal article" date="2015" name="Data Brief">
        <title>Shoot transcriptome of the giant reed, Arundo donax.</title>
        <authorList>
            <person name="Barrero R.A."/>
            <person name="Guerrero F.D."/>
            <person name="Moolhuijzen P."/>
            <person name="Goolsby J.A."/>
            <person name="Tidwell J."/>
            <person name="Bellgard S.E."/>
            <person name="Bellgard M.I."/>
        </authorList>
    </citation>
    <scope>NUCLEOTIDE SEQUENCE</scope>
    <source>
        <tissue evidence="1">Shoot tissue taken approximately 20 cm above the soil surface</tissue>
    </source>
</reference>
<dbReference type="AlphaFoldDB" id="A0A0A9E8D4"/>
<accession>A0A0A9E8D4</accession>
<protein>
    <submittedName>
        <fullName evidence="1">Uncharacterized protein</fullName>
    </submittedName>
</protein>